<accession>A0A832I7A1</accession>
<evidence type="ECO:0000313" key="1">
    <source>
        <dbReference type="EMBL" id="HGZ78434.1"/>
    </source>
</evidence>
<comment type="caution">
    <text evidence="1">The sequence shown here is derived from an EMBL/GenBank/DDBJ whole genome shotgun (WGS) entry which is preliminary data.</text>
</comment>
<proteinExistence type="predicted"/>
<organism evidence="1">
    <name type="scientific">Pseudothermotoga hypogea</name>
    <dbReference type="NCBI Taxonomy" id="57487"/>
    <lineage>
        <taxon>Bacteria</taxon>
        <taxon>Thermotogati</taxon>
        <taxon>Thermotogota</taxon>
        <taxon>Thermotogae</taxon>
        <taxon>Thermotogales</taxon>
        <taxon>Thermotogaceae</taxon>
        <taxon>Pseudothermotoga</taxon>
    </lineage>
</organism>
<reference evidence="1" key="1">
    <citation type="journal article" date="2020" name="mSystems">
        <title>Genome- and Community-Level Interaction Insights into Carbon Utilization and Element Cycling Functions of Hydrothermarchaeota in Hydrothermal Sediment.</title>
        <authorList>
            <person name="Zhou Z."/>
            <person name="Liu Y."/>
            <person name="Xu W."/>
            <person name="Pan J."/>
            <person name="Luo Z.H."/>
            <person name="Li M."/>
        </authorList>
    </citation>
    <scope>NUCLEOTIDE SEQUENCE [LARGE SCALE GENOMIC DNA]</scope>
    <source>
        <strain evidence="1">SpSt-86</strain>
    </source>
</reference>
<protein>
    <submittedName>
        <fullName evidence="1">Uncharacterized protein</fullName>
    </submittedName>
</protein>
<sequence length="175" mass="19642">MEMKRAILFLVILVSGLIFAQIGQLQPIKPNIPFIPMLTTTIKESQLIGPYGSAWKIYWDGWEGTLVLLKGGKGYIEVSGTRYDLEYVILKNPQDNVVGMTGPGYTGKNTNLGHRIVFMVDFARTPTNKSDDQRFDGYVFTQTIDNASKRAMAGITWWDGIPFGFYATYWSDVPG</sequence>
<dbReference type="EMBL" id="DTKQ01000005">
    <property type="protein sequence ID" value="HGZ78434.1"/>
    <property type="molecule type" value="Genomic_DNA"/>
</dbReference>
<gene>
    <name evidence="1" type="ORF">ENW55_00420</name>
</gene>
<dbReference type="AlphaFoldDB" id="A0A832I7A1"/>
<name>A0A832I7A1_9THEM</name>